<keyword evidence="3" id="KW-0812">Transmembrane</keyword>
<dbReference type="InterPro" id="IPR000008">
    <property type="entry name" value="C2_dom"/>
</dbReference>
<dbReference type="Proteomes" id="UP000095283">
    <property type="component" value="Unplaced"/>
</dbReference>
<dbReference type="GO" id="GO:0004722">
    <property type="term" value="F:protein serine/threonine phosphatase activity"/>
    <property type="evidence" value="ECO:0007669"/>
    <property type="project" value="UniProtKB-EC"/>
</dbReference>
<evidence type="ECO:0000256" key="1">
    <source>
        <dbReference type="RuleBase" id="RU004273"/>
    </source>
</evidence>
<organism evidence="5 6">
    <name type="scientific">Heterorhabditis bacteriophora</name>
    <name type="common">Entomopathogenic nematode worm</name>
    <dbReference type="NCBI Taxonomy" id="37862"/>
    <lineage>
        <taxon>Eukaryota</taxon>
        <taxon>Metazoa</taxon>
        <taxon>Ecdysozoa</taxon>
        <taxon>Nematoda</taxon>
        <taxon>Chromadorea</taxon>
        <taxon>Rhabditida</taxon>
        <taxon>Rhabditina</taxon>
        <taxon>Rhabditomorpha</taxon>
        <taxon>Strongyloidea</taxon>
        <taxon>Heterorhabditidae</taxon>
        <taxon>Heterorhabditis</taxon>
    </lineage>
</organism>
<dbReference type="InterPro" id="IPR004843">
    <property type="entry name" value="Calcineurin-like_PHP"/>
</dbReference>
<keyword evidence="3" id="KW-1133">Transmembrane helix</keyword>
<reference evidence="6" key="1">
    <citation type="submission" date="2016-11" db="UniProtKB">
        <authorList>
            <consortium name="WormBaseParasite"/>
        </authorList>
    </citation>
    <scope>IDENTIFICATION</scope>
</reference>
<feature type="domain" description="C2" evidence="4">
    <location>
        <begin position="551"/>
        <end position="683"/>
    </location>
</feature>
<feature type="compositionally biased region" description="Basic and acidic residues" evidence="2">
    <location>
        <begin position="360"/>
        <end position="371"/>
    </location>
</feature>
<feature type="transmembrane region" description="Helical" evidence="3">
    <location>
        <begin position="715"/>
        <end position="733"/>
    </location>
</feature>
<dbReference type="EC" id="3.1.3.16" evidence="1"/>
<keyword evidence="5" id="KW-1185">Reference proteome</keyword>
<dbReference type="Gene3D" id="3.60.21.10">
    <property type="match status" value="1"/>
</dbReference>
<protein>
    <recommendedName>
        <fullName evidence="1">Serine/threonine-protein phosphatase</fullName>
        <ecNumber evidence="1">3.1.3.16</ecNumber>
    </recommendedName>
</protein>
<dbReference type="SUPFAM" id="SSF49562">
    <property type="entry name" value="C2 domain (Calcium/lipid-binding domain, CaLB)"/>
    <property type="match status" value="2"/>
</dbReference>
<dbReference type="AlphaFoldDB" id="A0A1I7X5A2"/>
<feature type="compositionally biased region" description="Basic and acidic residues" evidence="2">
    <location>
        <begin position="1"/>
        <end position="22"/>
    </location>
</feature>
<evidence type="ECO:0000256" key="2">
    <source>
        <dbReference type="SAM" id="MobiDB-lite"/>
    </source>
</evidence>
<dbReference type="SMART" id="SM00156">
    <property type="entry name" value="PP2Ac"/>
    <property type="match status" value="1"/>
</dbReference>
<dbReference type="PROSITE" id="PS50004">
    <property type="entry name" value="C2"/>
    <property type="match status" value="1"/>
</dbReference>
<comment type="similarity">
    <text evidence="1">Belongs to the PPP phosphatase family.</text>
</comment>
<evidence type="ECO:0000256" key="3">
    <source>
        <dbReference type="SAM" id="Phobius"/>
    </source>
</evidence>
<dbReference type="PROSITE" id="PS00125">
    <property type="entry name" value="SER_THR_PHOSPHATASE"/>
    <property type="match status" value="1"/>
</dbReference>
<evidence type="ECO:0000313" key="5">
    <source>
        <dbReference type="Proteomes" id="UP000095283"/>
    </source>
</evidence>
<dbReference type="Pfam" id="PF00168">
    <property type="entry name" value="C2"/>
    <property type="match status" value="2"/>
</dbReference>
<dbReference type="GO" id="GO:0005737">
    <property type="term" value="C:cytoplasm"/>
    <property type="evidence" value="ECO:0007669"/>
    <property type="project" value="TreeGrafter"/>
</dbReference>
<dbReference type="InterPro" id="IPR035892">
    <property type="entry name" value="C2_domain_sf"/>
</dbReference>
<dbReference type="InterPro" id="IPR029052">
    <property type="entry name" value="Metallo-depent_PP-like"/>
</dbReference>
<dbReference type="SUPFAM" id="SSF56300">
    <property type="entry name" value="Metallo-dependent phosphatases"/>
    <property type="match status" value="1"/>
</dbReference>
<dbReference type="Gene3D" id="2.60.40.150">
    <property type="entry name" value="C2 domain"/>
    <property type="match status" value="2"/>
</dbReference>
<keyword evidence="3" id="KW-0472">Membrane</keyword>
<keyword evidence="1" id="KW-0378">Hydrolase</keyword>
<dbReference type="PRINTS" id="PR00114">
    <property type="entry name" value="STPHPHTASE"/>
</dbReference>
<dbReference type="SMART" id="SM00239">
    <property type="entry name" value="C2"/>
    <property type="match status" value="1"/>
</dbReference>
<feature type="region of interest" description="Disordered" evidence="2">
    <location>
        <begin position="360"/>
        <end position="382"/>
    </location>
</feature>
<feature type="transmembrane region" description="Helical" evidence="3">
    <location>
        <begin position="413"/>
        <end position="434"/>
    </location>
</feature>
<dbReference type="InterPro" id="IPR050341">
    <property type="entry name" value="PP1_catalytic_subunit"/>
</dbReference>
<accession>A0A1I7X5A2</accession>
<dbReference type="Pfam" id="PF00149">
    <property type="entry name" value="Metallophos"/>
    <property type="match status" value="1"/>
</dbReference>
<evidence type="ECO:0000313" key="6">
    <source>
        <dbReference type="WBParaSite" id="Hba_12779"/>
    </source>
</evidence>
<dbReference type="PANTHER" id="PTHR11668">
    <property type="entry name" value="SERINE/THREONINE PROTEIN PHOSPHATASE"/>
    <property type="match status" value="1"/>
</dbReference>
<dbReference type="WBParaSite" id="Hba_12779">
    <property type="protein sequence ID" value="Hba_12779"/>
    <property type="gene ID" value="Hba_12779"/>
</dbReference>
<dbReference type="InterPro" id="IPR006186">
    <property type="entry name" value="Ser/Thr-sp_prot-phosphatase"/>
</dbReference>
<sequence>MSKQKQGEGTRPNKESENDKTKNKTKAKNGELSEELECNKTATSVEGQTEVKDKKPSSSTTDTTSMMQVKSWPEQNYHVTDEQRRSFILKEFIKKHFILGSRRMEYAQWELHLILEMAKEEIIKSNTLIEVKAPVNICGDIHGQYGDLMRIFNACGLPFKSRYLFLGDYVDRGRHSLEVITLLLACRIQFPRKVYLLRGNHELSNINRVYGFNAELRQRYRCLEDSKGLYEHFNEVFALMPLAAIVSNRILCMHGGLSPDLNSLDDIRKIQRPLKVVRGLAQDLLWADPETGIHGFQQNKIRAVSHIFGEDAVHEKCKQLNIDMVIRAHQVPSTDGKLNKVDSSLELSFVQLKPQEFEKVRRENQQKHQQTDDPGDDEKEKDLSVWGPLESISFLTKGMELTTILDSVEPPMLLIYILGSTVLIVSVVVILFLVKTRQVKLNWYEQNVLDMSIEPERVRCKSFNRTDTDDDARSSEISHEKINRKQSRIRQVKDAVVNTLPKGDLSGLFTIPRVHRTNRSMFTNLQQNQFDRGLYQCTAPDESVCSDEMGTAGSIQLSLSLDANLGLLTVSIKQAIDLPSRRQDDNPNPYFRVGLEIPDGPSKTEQQTKTFRGTASPNIDEEFYFQKGYGEVLFSLAYLSHAQRLTMNVFKARNLRCQGEMSGAISIRVSLLSGDEKRLKRKKTAAKRNMRNAQFNESLTFGVPKHSLCNVMLEIEVGISIYISSILFFFIALNINAVRETGTFGMTSEVIGRMELPLHRCKDLWKAIIREEKSQARWLPCTSQYTWGDNAYSVTAPDISTITVEIATATLANYYL</sequence>
<evidence type="ECO:0000259" key="4">
    <source>
        <dbReference type="PROSITE" id="PS50004"/>
    </source>
</evidence>
<comment type="catalytic activity">
    <reaction evidence="1">
        <text>O-phospho-L-threonyl-[protein] + H2O = L-threonyl-[protein] + phosphate</text>
        <dbReference type="Rhea" id="RHEA:47004"/>
        <dbReference type="Rhea" id="RHEA-COMP:11060"/>
        <dbReference type="Rhea" id="RHEA-COMP:11605"/>
        <dbReference type="ChEBI" id="CHEBI:15377"/>
        <dbReference type="ChEBI" id="CHEBI:30013"/>
        <dbReference type="ChEBI" id="CHEBI:43474"/>
        <dbReference type="ChEBI" id="CHEBI:61977"/>
        <dbReference type="EC" id="3.1.3.16"/>
    </reaction>
</comment>
<dbReference type="PANTHER" id="PTHR11668:SF491">
    <property type="entry name" value="SERINE_THREONINE-PROTEIN PHOSPHATASE"/>
    <property type="match status" value="1"/>
</dbReference>
<feature type="region of interest" description="Disordered" evidence="2">
    <location>
        <begin position="1"/>
        <end position="69"/>
    </location>
</feature>
<proteinExistence type="inferred from homology"/>
<dbReference type="GO" id="GO:0005634">
    <property type="term" value="C:nucleus"/>
    <property type="evidence" value="ECO:0007669"/>
    <property type="project" value="TreeGrafter"/>
</dbReference>
<name>A0A1I7X5A2_HETBA</name>